<evidence type="ECO:0008006" key="2">
    <source>
        <dbReference type="Google" id="ProtNLM"/>
    </source>
</evidence>
<dbReference type="InParanoid" id="A0A1X7TCB8"/>
<accession>A0A1X7TCB8</accession>
<sequence>MSPEDLYDAITPSHLLIGRRLLSIPNNLCHSDNDDEEFEVNRSILTRRMKYIDHTLTQFWNRWRTETCWSYVKLIVMELVVDIG</sequence>
<name>A0A1X7TCB8_AMPQE</name>
<dbReference type="EnsemblMetazoa" id="Aqu2.1.11994_001">
    <property type="protein sequence ID" value="Aqu2.1.11994_001"/>
    <property type="gene ID" value="Aqu2.1.11994"/>
</dbReference>
<organism evidence="1">
    <name type="scientific">Amphimedon queenslandica</name>
    <name type="common">Sponge</name>
    <dbReference type="NCBI Taxonomy" id="400682"/>
    <lineage>
        <taxon>Eukaryota</taxon>
        <taxon>Metazoa</taxon>
        <taxon>Porifera</taxon>
        <taxon>Demospongiae</taxon>
        <taxon>Heteroscleromorpha</taxon>
        <taxon>Haplosclerida</taxon>
        <taxon>Niphatidae</taxon>
        <taxon>Amphimedon</taxon>
    </lineage>
</organism>
<protein>
    <recommendedName>
        <fullName evidence="2">DUF5641 domain-containing protein</fullName>
    </recommendedName>
</protein>
<reference evidence="1" key="1">
    <citation type="submission" date="2017-05" db="UniProtKB">
        <authorList>
            <consortium name="EnsemblMetazoa"/>
        </authorList>
    </citation>
    <scope>IDENTIFICATION</scope>
</reference>
<dbReference type="AlphaFoldDB" id="A0A1X7TCB8"/>
<evidence type="ECO:0000313" key="1">
    <source>
        <dbReference type="EnsemblMetazoa" id="Aqu2.1.11994_001"/>
    </source>
</evidence>
<proteinExistence type="predicted"/>